<gene>
    <name evidence="4" type="ORF">HYY65_00230</name>
</gene>
<dbReference type="InterPro" id="IPR036291">
    <property type="entry name" value="NAD(P)-bd_dom_sf"/>
</dbReference>
<comment type="caution">
    <text evidence="4">The sequence shown here is derived from an EMBL/GenBank/DDBJ whole genome shotgun (WGS) entry which is preliminary data.</text>
</comment>
<dbReference type="Gene3D" id="3.40.50.720">
    <property type="entry name" value="NAD(P)-binding Rossmann-like Domain"/>
    <property type="match status" value="1"/>
</dbReference>
<name>A0A932GM62_UNCTE</name>
<dbReference type="InterPro" id="IPR057326">
    <property type="entry name" value="KR_dom"/>
</dbReference>
<keyword evidence="2" id="KW-0560">Oxidoreductase</keyword>
<comment type="similarity">
    <text evidence="1">Belongs to the short-chain dehydrogenases/reductases (SDR) family.</text>
</comment>
<dbReference type="NCBIfam" id="NF009466">
    <property type="entry name" value="PRK12826.1-2"/>
    <property type="match status" value="1"/>
</dbReference>
<evidence type="ECO:0000313" key="4">
    <source>
        <dbReference type="EMBL" id="MBI3013504.1"/>
    </source>
</evidence>
<reference evidence="4" key="1">
    <citation type="submission" date="2020-07" db="EMBL/GenBank/DDBJ databases">
        <title>Huge and variable diversity of episymbiotic CPR bacteria and DPANN archaea in groundwater ecosystems.</title>
        <authorList>
            <person name="He C.Y."/>
            <person name="Keren R."/>
            <person name="Whittaker M."/>
            <person name="Farag I.F."/>
            <person name="Doudna J."/>
            <person name="Cate J.H.D."/>
            <person name="Banfield J.F."/>
        </authorList>
    </citation>
    <scope>NUCLEOTIDE SEQUENCE</scope>
    <source>
        <strain evidence="4">NC_groundwater_717_Ag_S-0.2um_59_8</strain>
    </source>
</reference>
<dbReference type="PANTHER" id="PTHR42760:SF133">
    <property type="entry name" value="3-OXOACYL-[ACYL-CARRIER-PROTEIN] REDUCTASE"/>
    <property type="match status" value="1"/>
</dbReference>
<evidence type="ECO:0000256" key="2">
    <source>
        <dbReference type="ARBA" id="ARBA00023002"/>
    </source>
</evidence>
<evidence type="ECO:0000256" key="1">
    <source>
        <dbReference type="ARBA" id="ARBA00006484"/>
    </source>
</evidence>
<dbReference type="InterPro" id="IPR002347">
    <property type="entry name" value="SDR_fam"/>
</dbReference>
<dbReference type="AlphaFoldDB" id="A0A932GM62"/>
<sequence length="253" mass="26529">MEFAGKVALVTGSAAGIGRAVVLELARQGAAVALADLDQVGTERVAAEIQAQGGRCMAYRVDVSQESGVAAAIADIVSRCGRLDMLVNAAGFLRYTPVAELSMADWKRMIEVHLMGTFLCCREALRPMKSQKAGSIVNFSSGLGAKGAKNAAHYAAAKAGIVGFTKSLAMEVAADGIRVNAVAPGPIDTALLRRDATEEEFAAEVRNREKTIPMGRIGVPEDLVGPCLFLLGEMSRYVTGQTIHINGGGFFLG</sequence>
<dbReference type="PANTHER" id="PTHR42760">
    <property type="entry name" value="SHORT-CHAIN DEHYDROGENASES/REDUCTASES FAMILY MEMBER"/>
    <property type="match status" value="1"/>
</dbReference>
<dbReference type="EMBL" id="JACPSX010000004">
    <property type="protein sequence ID" value="MBI3013504.1"/>
    <property type="molecule type" value="Genomic_DNA"/>
</dbReference>
<protein>
    <submittedName>
        <fullName evidence="4">SDR family oxidoreductase</fullName>
    </submittedName>
</protein>
<dbReference type="InterPro" id="IPR020904">
    <property type="entry name" value="Sc_DH/Rdtase_CS"/>
</dbReference>
<dbReference type="Proteomes" id="UP000741360">
    <property type="component" value="Unassembled WGS sequence"/>
</dbReference>
<proteinExistence type="inferred from homology"/>
<dbReference type="GO" id="GO:0016616">
    <property type="term" value="F:oxidoreductase activity, acting on the CH-OH group of donors, NAD or NADP as acceptor"/>
    <property type="evidence" value="ECO:0007669"/>
    <property type="project" value="UniProtKB-ARBA"/>
</dbReference>
<organism evidence="4 5">
    <name type="scientific">Tectimicrobiota bacterium</name>
    <dbReference type="NCBI Taxonomy" id="2528274"/>
    <lineage>
        <taxon>Bacteria</taxon>
        <taxon>Pseudomonadati</taxon>
        <taxon>Nitrospinota/Tectimicrobiota group</taxon>
        <taxon>Candidatus Tectimicrobiota</taxon>
    </lineage>
</organism>
<evidence type="ECO:0000313" key="5">
    <source>
        <dbReference type="Proteomes" id="UP000741360"/>
    </source>
</evidence>
<feature type="domain" description="Ketoreductase" evidence="3">
    <location>
        <begin position="6"/>
        <end position="190"/>
    </location>
</feature>
<dbReference type="Pfam" id="PF13561">
    <property type="entry name" value="adh_short_C2"/>
    <property type="match status" value="1"/>
</dbReference>
<dbReference type="FunFam" id="3.40.50.720:FF:000084">
    <property type="entry name" value="Short-chain dehydrogenase reductase"/>
    <property type="match status" value="1"/>
</dbReference>
<dbReference type="PRINTS" id="PR00080">
    <property type="entry name" value="SDRFAMILY"/>
</dbReference>
<dbReference type="PRINTS" id="PR00081">
    <property type="entry name" value="GDHRDH"/>
</dbReference>
<dbReference type="PROSITE" id="PS00061">
    <property type="entry name" value="ADH_SHORT"/>
    <property type="match status" value="1"/>
</dbReference>
<dbReference type="SMART" id="SM00822">
    <property type="entry name" value="PKS_KR"/>
    <property type="match status" value="1"/>
</dbReference>
<accession>A0A932GM62</accession>
<dbReference type="SUPFAM" id="SSF51735">
    <property type="entry name" value="NAD(P)-binding Rossmann-fold domains"/>
    <property type="match status" value="1"/>
</dbReference>
<dbReference type="CDD" id="cd05233">
    <property type="entry name" value="SDR_c"/>
    <property type="match status" value="1"/>
</dbReference>
<evidence type="ECO:0000259" key="3">
    <source>
        <dbReference type="SMART" id="SM00822"/>
    </source>
</evidence>